<name>A0AAI9XHT7_9PEZI</name>
<dbReference type="PROSITE" id="PS50850">
    <property type="entry name" value="MFS"/>
    <property type="match status" value="1"/>
</dbReference>
<keyword evidence="3 7" id="KW-0812">Transmembrane</keyword>
<accession>A0AAI9XHT7</accession>
<keyword evidence="5 7" id="KW-0472">Membrane</keyword>
<dbReference type="Gene3D" id="1.20.1250.20">
    <property type="entry name" value="MFS general substrate transporter like domains"/>
    <property type="match status" value="1"/>
</dbReference>
<evidence type="ECO:0000313" key="9">
    <source>
        <dbReference type="EMBL" id="KAK1448757.1"/>
    </source>
</evidence>
<evidence type="ECO:0000259" key="8">
    <source>
        <dbReference type="PROSITE" id="PS50850"/>
    </source>
</evidence>
<reference evidence="9 10" key="1">
    <citation type="submission" date="2016-10" db="EMBL/GenBank/DDBJ databases">
        <title>The genome sequence of Colletotrichum fioriniae PJ7.</title>
        <authorList>
            <person name="Baroncelli R."/>
        </authorList>
    </citation>
    <scope>NUCLEOTIDE SEQUENCE [LARGE SCALE GENOMIC DNA]</scope>
    <source>
        <strain evidence="9">Col 31</strain>
    </source>
</reference>
<feature type="transmembrane region" description="Helical" evidence="7">
    <location>
        <begin position="45"/>
        <end position="66"/>
    </location>
</feature>
<comment type="subcellular location">
    <subcellularLocation>
        <location evidence="1">Membrane</location>
        <topology evidence="1">Multi-pass membrane protein</topology>
    </subcellularLocation>
</comment>
<feature type="transmembrane region" description="Helical" evidence="7">
    <location>
        <begin position="207"/>
        <end position="229"/>
    </location>
</feature>
<dbReference type="InterPro" id="IPR036259">
    <property type="entry name" value="MFS_trans_sf"/>
</dbReference>
<keyword evidence="10" id="KW-1185">Reference proteome</keyword>
<evidence type="ECO:0000256" key="6">
    <source>
        <dbReference type="SAM" id="MobiDB-lite"/>
    </source>
</evidence>
<gene>
    <name evidence="9" type="ORF">CMEL01_08072</name>
</gene>
<dbReference type="EMBL" id="MLGG01000068">
    <property type="protein sequence ID" value="KAK1448757.1"/>
    <property type="molecule type" value="Genomic_DNA"/>
</dbReference>
<dbReference type="Proteomes" id="UP001239795">
    <property type="component" value="Unassembled WGS sequence"/>
</dbReference>
<evidence type="ECO:0000256" key="7">
    <source>
        <dbReference type="SAM" id="Phobius"/>
    </source>
</evidence>
<feature type="transmembrane region" description="Helical" evidence="7">
    <location>
        <begin position="145"/>
        <end position="164"/>
    </location>
</feature>
<dbReference type="GO" id="GO:0016020">
    <property type="term" value="C:membrane"/>
    <property type="evidence" value="ECO:0007669"/>
    <property type="project" value="UniProtKB-SubCell"/>
</dbReference>
<dbReference type="PANTHER" id="PTHR43791">
    <property type="entry name" value="PERMEASE-RELATED"/>
    <property type="match status" value="1"/>
</dbReference>
<evidence type="ECO:0000313" key="10">
    <source>
        <dbReference type="Proteomes" id="UP001239795"/>
    </source>
</evidence>
<evidence type="ECO:0000256" key="1">
    <source>
        <dbReference type="ARBA" id="ARBA00004141"/>
    </source>
</evidence>
<proteinExistence type="predicted"/>
<organism evidence="9 10">
    <name type="scientific">Colletotrichum melonis</name>
    <dbReference type="NCBI Taxonomy" id="1209925"/>
    <lineage>
        <taxon>Eukaryota</taxon>
        <taxon>Fungi</taxon>
        <taxon>Dikarya</taxon>
        <taxon>Ascomycota</taxon>
        <taxon>Pezizomycotina</taxon>
        <taxon>Sordariomycetes</taxon>
        <taxon>Hypocreomycetidae</taxon>
        <taxon>Glomerellales</taxon>
        <taxon>Glomerellaceae</taxon>
        <taxon>Colletotrichum</taxon>
        <taxon>Colletotrichum acutatum species complex</taxon>
    </lineage>
</organism>
<dbReference type="InterPro" id="IPR011701">
    <property type="entry name" value="MFS"/>
</dbReference>
<evidence type="ECO:0000256" key="4">
    <source>
        <dbReference type="ARBA" id="ARBA00022989"/>
    </source>
</evidence>
<sequence length="334" mass="36795">MPETQILEETKNSSSHDVNNHGISVAHSTNLHIDRAKEAKVVRKLDLYITPVLFIVYLSCFIDRANIGNVKVAGMPEEIGATNQQYPPAVSLFVTYVPVEVPAVLLVKRFEPRFVLTVLCVIWSVTTVASGLIRNVGGLCACRLVLGVCEGSLFPSLNIYLTMVYERDEIKKRTSYLVSCMALSGAFGGLLAYGLLQMDGVGAYAGWRWMCLIKGAFGITCAFAVWFGLPSDVRKAYFLSDEERVIMDMRHQACNSAVKYFACFVCTIAVYNGTGLNLAWLNVNTAPQYRRATAIEMQQTVGNTAGAVADQIYRSSPYLLVKVSRLVPYLSPSI</sequence>
<dbReference type="GO" id="GO:0022857">
    <property type="term" value="F:transmembrane transporter activity"/>
    <property type="evidence" value="ECO:0007669"/>
    <property type="project" value="InterPro"/>
</dbReference>
<evidence type="ECO:0000256" key="2">
    <source>
        <dbReference type="ARBA" id="ARBA00022448"/>
    </source>
</evidence>
<dbReference type="InterPro" id="IPR020846">
    <property type="entry name" value="MFS_dom"/>
</dbReference>
<feature type="domain" description="Major facilitator superfamily (MFS) profile" evidence="8">
    <location>
        <begin position="49"/>
        <end position="334"/>
    </location>
</feature>
<dbReference type="AlphaFoldDB" id="A0AAI9XHT7"/>
<evidence type="ECO:0000256" key="3">
    <source>
        <dbReference type="ARBA" id="ARBA00022692"/>
    </source>
</evidence>
<feature type="region of interest" description="Disordered" evidence="6">
    <location>
        <begin position="1"/>
        <end position="21"/>
    </location>
</feature>
<dbReference type="FunFam" id="1.20.1250.20:FF:000018">
    <property type="entry name" value="MFS transporter permease"/>
    <property type="match status" value="1"/>
</dbReference>
<protein>
    <submittedName>
        <fullName evidence="9">Major facilitator superfamily transporter</fullName>
    </submittedName>
</protein>
<comment type="caution">
    <text evidence="9">The sequence shown here is derived from an EMBL/GenBank/DDBJ whole genome shotgun (WGS) entry which is preliminary data.</text>
</comment>
<dbReference type="PANTHER" id="PTHR43791:SF24">
    <property type="entry name" value="NICOTINIC ACID PLASMA MEMBRANE TRANSPORTER"/>
    <property type="match status" value="1"/>
</dbReference>
<keyword evidence="4 7" id="KW-1133">Transmembrane helix</keyword>
<keyword evidence="2" id="KW-0813">Transport</keyword>
<evidence type="ECO:0000256" key="5">
    <source>
        <dbReference type="ARBA" id="ARBA00023136"/>
    </source>
</evidence>
<dbReference type="Pfam" id="PF07690">
    <property type="entry name" value="MFS_1"/>
    <property type="match status" value="1"/>
</dbReference>
<feature type="transmembrane region" description="Helical" evidence="7">
    <location>
        <begin position="114"/>
        <end position="133"/>
    </location>
</feature>
<dbReference type="SUPFAM" id="SSF103473">
    <property type="entry name" value="MFS general substrate transporter"/>
    <property type="match status" value="1"/>
</dbReference>
<feature type="transmembrane region" description="Helical" evidence="7">
    <location>
        <begin position="176"/>
        <end position="195"/>
    </location>
</feature>
<feature type="transmembrane region" description="Helical" evidence="7">
    <location>
        <begin position="86"/>
        <end position="107"/>
    </location>
</feature>